<dbReference type="Proteomes" id="UP000316128">
    <property type="component" value="Segment"/>
</dbReference>
<dbReference type="Gene3D" id="3.30.420.10">
    <property type="entry name" value="Ribonuclease H-like superfamily/Ribonuclease H"/>
    <property type="match status" value="1"/>
</dbReference>
<proteinExistence type="predicted"/>
<protein>
    <submittedName>
        <fullName evidence="1">Uncharacterized protein</fullName>
    </submittedName>
</protein>
<dbReference type="GO" id="GO:0003676">
    <property type="term" value="F:nucleic acid binding"/>
    <property type="evidence" value="ECO:0007669"/>
    <property type="project" value="InterPro"/>
</dbReference>
<name>A0A4Y5TYI2_9CAUD</name>
<accession>A0A4Y5TYI2</accession>
<evidence type="ECO:0000313" key="1">
    <source>
        <dbReference type="EMBL" id="QDB74079.1"/>
    </source>
</evidence>
<gene>
    <name evidence="1" type="ORF">2L372D_165</name>
</gene>
<organism evidence="1 2">
    <name type="scientific">Aeromonas phage 2L372D</name>
    <dbReference type="NCBI Taxonomy" id="2588097"/>
    <lineage>
        <taxon>Viruses</taxon>
        <taxon>Duplodnaviria</taxon>
        <taxon>Heunggongvirae</taxon>
        <taxon>Uroviricota</taxon>
        <taxon>Caudoviricetes</taxon>
        <taxon>Plateaulakevirus</taxon>
        <taxon>Plateaulakevirus pv2L372D</taxon>
    </lineage>
</organism>
<sequence length="199" mass="22497">MRNVLSIDQSLAKCAVVVWNDNVPVFWDVFKSGGIECKKKLKSVTYFEKEVDKIDFISDNIISIVHKYNIEKVILEGLALNAVGNATRSLAGLYYVLLYKLKQLDLVEPEDIVVISPTQVKSKARLLMENNGELETINDKGKAKKSKIKMDKQIMTSIAEQYWPQVLDGYKNSGENAGKEDLSDACLIYNAYLQLQKEN</sequence>
<dbReference type="EMBL" id="MK804893">
    <property type="protein sequence ID" value="QDB74079.1"/>
    <property type="molecule type" value="Genomic_DNA"/>
</dbReference>
<keyword evidence="2" id="KW-1185">Reference proteome</keyword>
<evidence type="ECO:0000313" key="2">
    <source>
        <dbReference type="Proteomes" id="UP000316128"/>
    </source>
</evidence>
<reference evidence="1 2" key="1">
    <citation type="submission" date="2019-04" db="EMBL/GenBank/DDBJ databases">
        <title>Nine Novel Phages from a Plateau Lake in Southwest China Provide Insights into Aeromonas Phage Diversity.</title>
        <authorList>
            <person name="Xiao W."/>
            <person name="Bai M."/>
            <person name="Wang Y."/>
            <person name="Cui X."/>
        </authorList>
    </citation>
    <scope>NUCLEOTIDE SEQUENCE [LARGE SCALE GENOMIC DNA]</scope>
</reference>
<dbReference type="InterPro" id="IPR036397">
    <property type="entry name" value="RNaseH_sf"/>
</dbReference>